<protein>
    <submittedName>
        <fullName evidence="1">Uncharacterized protein</fullName>
    </submittedName>
</protein>
<accession>A0A4R0XW91</accession>
<gene>
    <name evidence="1" type="ORF">C4B25_00130</name>
</gene>
<dbReference type="EMBL" id="PSZP01000001">
    <property type="protein sequence ID" value="TCG12087.1"/>
    <property type="molecule type" value="Genomic_DNA"/>
</dbReference>
<dbReference type="Proteomes" id="UP000291072">
    <property type="component" value="Unassembled WGS sequence"/>
</dbReference>
<evidence type="ECO:0000313" key="1">
    <source>
        <dbReference type="EMBL" id="TCG12087.1"/>
    </source>
</evidence>
<name>A0A4R0XW91_9MOLU</name>
<dbReference type="Pfam" id="PF13289">
    <property type="entry name" value="SIR2_2"/>
    <property type="match status" value="1"/>
</dbReference>
<proteinExistence type="predicted"/>
<dbReference type="OrthoDB" id="399880at2"/>
<sequence>MKKNIKVAATILANRIGAPIKNKKVTFLFGAGINYNIAEGAKSWGDLALNSLEEFVNDETELSKNISSAFAKQLLNDFNNNKLSLSFSKRVSIKKIKPLPQSEVLWFKKGYETIKAASNNNISTLTFNYDRVLEDVLFKKSINTISDNFNLTEASRSNDDFLYHIHGLADEEGYVDSKETLLSLGSYVKKTSGVRKVLEHFLNNKRDAFRYETIVIIGSSLSEEHILQTLSKIKNDPNRMVEIFWICYFPIERFIENRIRDMYKELNINILNIKTDNESSFKKNFRKLWEYMTKLLNKSIIHIPDDLKKILAGESDGGSAFTSDDITNDIYNIFLSKLKLEKKGALTFEEAQKKIGLKKPLQTPNFLSVVNWLENDGYIKKGEMKKYFFNCDPLPINNLHWLKEVNKKELELIMETFDKTIKYQNNNFHNSFDFSASVFITKYFKEIDFDKYKNIQKYLIINAISRPRNIRTALADKVVKNFTLLDLENHEENERFLYSTFYEEGSRNLTKIIQRTLEFKKDFYGIEIPKRITSLPNFIMSLKNDHNIRKIVLIIFSIKKYRDAFLEQVENISEAFANMEKMVEKMQYAQSYRFLLLRTLCQIFLNTKYETQFIKEISKQNTHFSSFPETNHYRISSWSDGGDAFSKYDGQPIDGKTEILNIDSWKQVNKMVEQKEFNKKEFWNAFQKFLSENNTLKDIEILYGISELEHCYVNNIKNSIKEMELEEYICFLEMRNRLLGNERYYSYDYLDIKPAFDNKLEIQNSINILEVDAKQQQIFKTLKKRIKIQNYDRFSIWADEDTTKLLEIYKREERNNKYIEEMLDLIFEKVYKWKPGYFKEVLDNSSYETWEGAQLYIRYQSTWNSKMPTVNQAIELYKLTDKKTEQWNAEAIIYFLFVNQQEKDPKTLIDFLQKENGERNVFEFFIRKIKHWYIWRWIKNCKEEIPFSEIELTKWEVAYFISNIDEGSFEKYSKKLSDLFVNNKTNHLNNDEYSTITRMINKRMTHKIANFLYTQLEAELVPIQKNYKYSLFPEDINNMIKFLSPEKSKKLKRMVKENNKF</sequence>
<evidence type="ECO:0000313" key="2">
    <source>
        <dbReference type="Proteomes" id="UP000291072"/>
    </source>
</evidence>
<dbReference type="AlphaFoldDB" id="A0A4R0XW91"/>
<organism evidence="1 2">
    <name type="scientific">Mycoplasma todarodis</name>
    <dbReference type="NCBI Taxonomy" id="1937191"/>
    <lineage>
        <taxon>Bacteria</taxon>
        <taxon>Bacillati</taxon>
        <taxon>Mycoplasmatota</taxon>
        <taxon>Mollicutes</taxon>
        <taxon>Mycoplasmataceae</taxon>
        <taxon>Mycoplasma</taxon>
    </lineage>
</organism>
<dbReference type="RefSeq" id="WP_131613040.1">
    <property type="nucleotide sequence ID" value="NZ_PSZP01000001.1"/>
</dbReference>
<comment type="caution">
    <text evidence="1">The sequence shown here is derived from an EMBL/GenBank/DDBJ whole genome shotgun (WGS) entry which is preliminary data.</text>
</comment>
<keyword evidence="2" id="KW-1185">Reference proteome</keyword>
<reference evidence="1 2" key="1">
    <citation type="submission" date="2018-02" db="EMBL/GenBank/DDBJ databases">
        <title>Mycoplasma marinum and Mycoplasma todarodis sp. nov., moderately halophilic and psychrotolerant mycoplasmas isolated from cephalopods.</title>
        <authorList>
            <person name="Viver T."/>
        </authorList>
    </citation>
    <scope>NUCLEOTIDE SEQUENCE [LARGE SCALE GENOMIC DNA]</scope>
    <source>
        <strain evidence="1 2">5H</strain>
    </source>
</reference>